<protein>
    <submittedName>
        <fullName evidence="4">5'-nucleotidase C-terminal domain-containing protein</fullName>
    </submittedName>
</protein>
<dbReference type="InterPro" id="IPR004843">
    <property type="entry name" value="Calcineurin-like_PHP"/>
</dbReference>
<dbReference type="EMBL" id="JAINVB010000001">
    <property type="protein sequence ID" value="MCK0087087.1"/>
    <property type="molecule type" value="Genomic_DNA"/>
</dbReference>
<feature type="signal peptide" evidence="2">
    <location>
        <begin position="1"/>
        <end position="24"/>
    </location>
</feature>
<accession>A0AAW5F5V5</accession>
<dbReference type="Gene3D" id="3.10.350.10">
    <property type="entry name" value="LysM domain"/>
    <property type="match status" value="1"/>
</dbReference>
<evidence type="ECO:0000259" key="3">
    <source>
        <dbReference type="PROSITE" id="PS51782"/>
    </source>
</evidence>
<dbReference type="InterPro" id="IPR006179">
    <property type="entry name" value="5_nucleotidase/apyrase"/>
</dbReference>
<dbReference type="PANTHER" id="PTHR11575">
    <property type="entry name" value="5'-NUCLEOTIDASE-RELATED"/>
    <property type="match status" value="1"/>
</dbReference>
<dbReference type="PROSITE" id="PS51257">
    <property type="entry name" value="PROKAR_LIPOPROTEIN"/>
    <property type="match status" value="1"/>
</dbReference>
<dbReference type="CDD" id="cd00845">
    <property type="entry name" value="MPP_UshA_N_like"/>
    <property type="match status" value="1"/>
</dbReference>
<dbReference type="SUPFAM" id="SSF54106">
    <property type="entry name" value="LysM domain"/>
    <property type="match status" value="1"/>
</dbReference>
<keyword evidence="1 2" id="KW-0732">Signal</keyword>
<dbReference type="Proteomes" id="UP001203136">
    <property type="component" value="Unassembled WGS sequence"/>
</dbReference>
<dbReference type="Pfam" id="PF02872">
    <property type="entry name" value="5_nucleotid_C"/>
    <property type="match status" value="1"/>
</dbReference>
<dbReference type="AlphaFoldDB" id="A0AAW5F5V5"/>
<dbReference type="GO" id="GO:0016787">
    <property type="term" value="F:hydrolase activity"/>
    <property type="evidence" value="ECO:0007669"/>
    <property type="project" value="UniProtKB-KW"/>
</dbReference>
<dbReference type="Pfam" id="PF01476">
    <property type="entry name" value="LysM"/>
    <property type="match status" value="1"/>
</dbReference>
<feature type="domain" description="LysM" evidence="3">
    <location>
        <begin position="322"/>
        <end position="371"/>
    </location>
</feature>
<keyword evidence="2" id="KW-0547">Nucleotide-binding</keyword>
<dbReference type="Gene3D" id="3.90.780.10">
    <property type="entry name" value="5'-Nucleotidase, C-terminal domain"/>
    <property type="match status" value="1"/>
</dbReference>
<dbReference type="InterPro" id="IPR029052">
    <property type="entry name" value="Metallo-depent_PP-like"/>
</dbReference>
<keyword evidence="2" id="KW-0378">Hydrolase</keyword>
<dbReference type="SUPFAM" id="SSF56300">
    <property type="entry name" value="Metallo-dependent phosphatases"/>
    <property type="match status" value="1"/>
</dbReference>
<comment type="caution">
    <text evidence="4">The sequence shown here is derived from an EMBL/GenBank/DDBJ whole genome shotgun (WGS) entry which is preliminary data.</text>
</comment>
<dbReference type="InterPro" id="IPR036907">
    <property type="entry name" value="5'-Nucleotdase_C_sf"/>
</dbReference>
<dbReference type="SUPFAM" id="SSF55816">
    <property type="entry name" value="5'-nucleotidase (syn. UDP-sugar hydrolase), C-terminal domain"/>
    <property type="match status" value="1"/>
</dbReference>
<organism evidence="4 5">
    <name type="scientific">Clostridium symbiosum</name>
    <name type="common">Bacteroides symbiosus</name>
    <dbReference type="NCBI Taxonomy" id="1512"/>
    <lineage>
        <taxon>Bacteria</taxon>
        <taxon>Bacillati</taxon>
        <taxon>Bacillota</taxon>
        <taxon>Clostridia</taxon>
        <taxon>Lachnospirales</taxon>
        <taxon>Lachnospiraceae</taxon>
        <taxon>Otoolea</taxon>
    </lineage>
</organism>
<gene>
    <name evidence="4" type="ORF">K5I21_14630</name>
</gene>
<dbReference type="GO" id="GO:0000166">
    <property type="term" value="F:nucleotide binding"/>
    <property type="evidence" value="ECO:0007669"/>
    <property type="project" value="UniProtKB-KW"/>
</dbReference>
<evidence type="ECO:0000313" key="5">
    <source>
        <dbReference type="Proteomes" id="UP001203136"/>
    </source>
</evidence>
<dbReference type="PROSITE" id="PS51782">
    <property type="entry name" value="LYSM"/>
    <property type="match status" value="1"/>
</dbReference>
<feature type="chain" id="PRO_5043110468" evidence="2">
    <location>
        <begin position="25"/>
        <end position="624"/>
    </location>
</feature>
<dbReference type="RefSeq" id="WP_003508669.1">
    <property type="nucleotide sequence ID" value="NZ_CABHNX010000021.1"/>
</dbReference>
<dbReference type="InterPro" id="IPR018392">
    <property type="entry name" value="LysM"/>
</dbReference>
<name>A0AAW5F5V5_CLOSY</name>
<dbReference type="SMART" id="SM00257">
    <property type="entry name" value="LysM"/>
    <property type="match status" value="1"/>
</dbReference>
<proteinExistence type="inferred from homology"/>
<dbReference type="CDD" id="cd00118">
    <property type="entry name" value="LysM"/>
    <property type="match status" value="1"/>
</dbReference>
<dbReference type="GO" id="GO:0009166">
    <property type="term" value="P:nucleotide catabolic process"/>
    <property type="evidence" value="ECO:0007669"/>
    <property type="project" value="InterPro"/>
</dbReference>
<evidence type="ECO:0000256" key="1">
    <source>
        <dbReference type="ARBA" id="ARBA00022729"/>
    </source>
</evidence>
<sequence length="624" mass="67434">MTNQKKRRFLSLLLTLLTACSLIAGTPLTAAGSQISARGSGNERAIPSQDIVILYTNDVHCGIDDNIGYAGLALYKRQMKMETPYVTLVDAGDAIQGAPIGTLSDGGYLIDIMNKVGYDFAVPGNHEFDYRMPRFLELAGKLDCGYYSCNFTSLATGKPVFAPYKMFSYGDTQVAFVGICTPESFIKSSPVYFQDGAGNYLYGFCEDNTGEALYSRIQETVDAARAAGADYIIAVGHLGENGITERWSSDRVVAATSGIDALIDGHSHETVPAKMVKNKEGREILITQTGTKLENIGKMTIKTDGTIKAELVAQVPGDSPQVEYTVRKGDSLSRIAKRELGSYDRWTELYAANRRLITDPDLLRTGMKLVIPGSVLINAEGKAVDYATDAYIKGIEKQYQETLKVVLGYSDYNLTTLNPATGQRAIRNAETNLGDLTADAYRMVLGADIGLSNGGGIRADIKTGNVTYNDTLAVFPYGNMGCVVEATGRQIRDALEMASRNYPEESGGFLQVSGLTYRIDPSVPSGVKVDDKGNFIKVDGAYRVADLLVDGEPLDLDRIYTVASHNYMLKEGGDGMVMFGGCNVIQDDVMVDVDILSAYINNQLGGSVGADYAEPAGQGRIVIR</sequence>
<dbReference type="InterPro" id="IPR008334">
    <property type="entry name" value="5'-Nucleotdase_C"/>
</dbReference>
<comment type="similarity">
    <text evidence="2">Belongs to the 5'-nucleotidase family.</text>
</comment>
<evidence type="ECO:0000256" key="2">
    <source>
        <dbReference type="RuleBase" id="RU362119"/>
    </source>
</evidence>
<dbReference type="PRINTS" id="PR01607">
    <property type="entry name" value="APYRASEFAMLY"/>
</dbReference>
<dbReference type="PANTHER" id="PTHR11575:SF24">
    <property type="entry name" value="5'-NUCLEOTIDASE"/>
    <property type="match status" value="1"/>
</dbReference>
<evidence type="ECO:0000313" key="4">
    <source>
        <dbReference type="EMBL" id="MCK0087087.1"/>
    </source>
</evidence>
<dbReference type="InterPro" id="IPR036779">
    <property type="entry name" value="LysM_dom_sf"/>
</dbReference>
<dbReference type="Pfam" id="PF00149">
    <property type="entry name" value="Metallophos"/>
    <property type="match status" value="1"/>
</dbReference>
<reference evidence="4" key="1">
    <citation type="journal article" date="2022" name="Cell Host Microbe">
        <title>Colonization of the live biotherapeutic product VE303 and modulation of the microbiota and metabolites in healthy volunteers.</title>
        <authorList>
            <person name="Dsouza M."/>
            <person name="Menon R."/>
            <person name="Crossette E."/>
            <person name="Bhattarai S.K."/>
            <person name="Schneider J."/>
            <person name="Kim Y.G."/>
            <person name="Reddy S."/>
            <person name="Caballero S."/>
            <person name="Felix C."/>
            <person name="Cornacchione L."/>
            <person name="Hendrickson J."/>
            <person name="Watson A.R."/>
            <person name="Minot S.S."/>
            <person name="Greenfield N."/>
            <person name="Schopf L."/>
            <person name="Szabady R."/>
            <person name="Patarroyo J."/>
            <person name="Smith W."/>
            <person name="Harrison P."/>
            <person name="Kuijper E.J."/>
            <person name="Kelly C.P."/>
            <person name="Olle B."/>
            <person name="Bobilev D."/>
            <person name="Silber J.L."/>
            <person name="Bucci V."/>
            <person name="Roberts B."/>
            <person name="Faith J."/>
            <person name="Norman J.M."/>
        </authorList>
    </citation>
    <scope>NUCLEOTIDE SEQUENCE</scope>
    <source>
        <strain evidence="4">VE303-04</strain>
    </source>
</reference>
<dbReference type="Gene3D" id="3.60.21.10">
    <property type="match status" value="1"/>
</dbReference>